<feature type="domain" description="Protection of telomeres protein 1 ssDNA-binding" evidence="9">
    <location>
        <begin position="428"/>
        <end position="562"/>
    </location>
</feature>
<comment type="caution">
    <text evidence="10">The sequence shown here is derived from an EMBL/GenBank/DDBJ whole genome shotgun (WGS) entry which is preliminary data.</text>
</comment>
<feature type="region of interest" description="Disordered" evidence="8">
    <location>
        <begin position="21"/>
        <end position="52"/>
    </location>
</feature>
<dbReference type="Gene3D" id="2.40.50.140">
    <property type="entry name" value="Nucleic acid-binding proteins"/>
    <property type="match status" value="2"/>
</dbReference>
<keyword evidence="7" id="KW-0539">Nucleus</keyword>
<dbReference type="Pfam" id="PF16686">
    <property type="entry name" value="POT1PC"/>
    <property type="match status" value="1"/>
</dbReference>
<dbReference type="KEGG" id="mgl:MGL_1657"/>
<feature type="compositionally biased region" description="Low complexity" evidence="8">
    <location>
        <begin position="583"/>
        <end position="600"/>
    </location>
</feature>
<gene>
    <name evidence="10" type="ORF">MGL_1657</name>
</gene>
<dbReference type="GeneID" id="5855781"/>
<evidence type="ECO:0000256" key="1">
    <source>
        <dbReference type="ARBA" id="ARBA00004123"/>
    </source>
</evidence>
<dbReference type="SUPFAM" id="SSF50249">
    <property type="entry name" value="Nucleic acid-binding proteins"/>
    <property type="match status" value="2"/>
</dbReference>
<organism evidence="10 11">
    <name type="scientific">Malassezia globosa (strain ATCC MYA-4612 / CBS 7966)</name>
    <name type="common">Dandruff-associated fungus</name>
    <dbReference type="NCBI Taxonomy" id="425265"/>
    <lineage>
        <taxon>Eukaryota</taxon>
        <taxon>Fungi</taxon>
        <taxon>Dikarya</taxon>
        <taxon>Basidiomycota</taxon>
        <taxon>Ustilaginomycotina</taxon>
        <taxon>Malasseziomycetes</taxon>
        <taxon>Malasseziales</taxon>
        <taxon>Malasseziaceae</taxon>
        <taxon>Malassezia</taxon>
    </lineage>
</organism>
<comment type="subcellular location">
    <subcellularLocation>
        <location evidence="2">Chromosome</location>
        <location evidence="2">Telomere</location>
    </subcellularLocation>
    <subcellularLocation>
        <location evidence="1">Nucleus</location>
    </subcellularLocation>
</comment>
<keyword evidence="5" id="KW-0779">Telomere</keyword>
<evidence type="ECO:0000256" key="8">
    <source>
        <dbReference type="SAM" id="MobiDB-lite"/>
    </source>
</evidence>
<reference evidence="10 11" key="1">
    <citation type="journal article" date="2007" name="Proc. Natl. Acad. Sci. U.S.A.">
        <title>Dandruff-associated Malassezia genomes reveal convergent and divergent virulence traits shared with plant and human fungal pathogens.</title>
        <authorList>
            <person name="Xu J."/>
            <person name="Saunders C.W."/>
            <person name="Hu P."/>
            <person name="Grant R.A."/>
            <person name="Boekhout T."/>
            <person name="Kuramae E.E."/>
            <person name="Kronstad J.W."/>
            <person name="Deangelis Y.M."/>
            <person name="Reeder N.L."/>
            <person name="Johnstone K.R."/>
            <person name="Leland M."/>
            <person name="Fieno A.M."/>
            <person name="Begley W.M."/>
            <person name="Sun Y."/>
            <person name="Lacey M.P."/>
            <person name="Chaudhary T."/>
            <person name="Keough T."/>
            <person name="Chu L."/>
            <person name="Sears R."/>
            <person name="Yuan B."/>
            <person name="Dawson T.L.Jr."/>
        </authorList>
    </citation>
    <scope>NUCLEOTIDE SEQUENCE [LARGE SCALE GENOMIC DNA]</scope>
    <source>
        <strain evidence="11">ATCC MYA-4612 / CBS 7966</strain>
    </source>
</reference>
<sequence>MGRSRRGRGSAASNGLDQLRASFPYPVHDDTPGPPFPSTGDQHAHADTPLLSVGPSETGMLGTYASVSLWMSRIARGRGAIVCTDGILSDLSEMRGSVSTPSFRCVLDSAEHISIPLTFHGPHAAALHQILRNHAPGVRVFVSGYGAEVVRATQSPPRAGLIFAERMALKALLERHDGNTLTLWFEGDRGRPATLVMQPVSMTNSVAHGMRDAPIEDVARDNRSRVRSDIPPSSLSHEIASSVNDRASPLSSDPAPVLVQTKVMDLARPGTLDGVVYTPLSDVQIGTTANVIGVVIDKPIVHQPKGRVDGTMSDAMLRVAMQPPKSWDTGTTLLAANLFARTVDQLPTHLLRGDAFLLRNLQIQMYHGKAHGVGPAFVPYSWASCRSPQEWNLSPGAHLGVEERTALAQIVHHATPTSTKSSHPLVSLDALQSNSYVDMVVEIVRVSIKGRVPDLYVTDYLPNRQFYGHDTLLAHHHKLPKATYGHLVFQIGLWGEKASSLSFRLRPGQLVRINNVRVKTNSLGTLHGSLGNSLDDKAHVEELDHRDPLAQCILQRRSAWLQQQQPRNHTYYPQEIVSADAKPWTSSPAASSSSSSPAPVSKKKRLSSVSSSPTSSLPPASLLPASPPEPVSAPRFDLDSDDSESCLSL</sequence>
<dbReference type="PANTHER" id="PTHR14513:SF0">
    <property type="entry name" value="PROTECTION OF TELOMERES PROTEIN 1"/>
    <property type="match status" value="1"/>
</dbReference>
<dbReference type="InterPro" id="IPR032042">
    <property type="entry name" value="POT1PC"/>
</dbReference>
<dbReference type="InterPro" id="IPR012340">
    <property type="entry name" value="NA-bd_OB-fold"/>
</dbReference>
<proteinExistence type="inferred from homology"/>
<dbReference type="GO" id="GO:0010521">
    <property type="term" value="F:telomerase inhibitor activity"/>
    <property type="evidence" value="ECO:0007669"/>
    <property type="project" value="TreeGrafter"/>
</dbReference>
<dbReference type="OMA" id="HAYLHSS"/>
<dbReference type="RefSeq" id="XP_001731474.1">
    <property type="nucleotide sequence ID" value="XM_001731422.1"/>
</dbReference>
<evidence type="ECO:0000313" key="11">
    <source>
        <dbReference type="Proteomes" id="UP000008837"/>
    </source>
</evidence>
<keyword evidence="4" id="KW-0158">Chromosome</keyword>
<dbReference type="Proteomes" id="UP000008837">
    <property type="component" value="Unassembled WGS sequence"/>
</dbReference>
<dbReference type="VEuPathDB" id="FungiDB:MGL_1657"/>
<name>A8PYG4_MALGO</name>
<accession>A8PYG4</accession>
<evidence type="ECO:0000256" key="3">
    <source>
        <dbReference type="ARBA" id="ARBA00008442"/>
    </source>
</evidence>
<feature type="region of interest" description="Disordered" evidence="8">
    <location>
        <begin position="583"/>
        <end position="649"/>
    </location>
</feature>
<dbReference type="InParanoid" id="A8PYG4"/>
<dbReference type="GO" id="GO:0032210">
    <property type="term" value="P:regulation of telomere maintenance via telomerase"/>
    <property type="evidence" value="ECO:0007669"/>
    <property type="project" value="TreeGrafter"/>
</dbReference>
<dbReference type="PANTHER" id="PTHR14513">
    <property type="entry name" value="PROTECTION OF TELOMERES 1"/>
    <property type="match status" value="1"/>
</dbReference>
<dbReference type="EMBL" id="AAYY01000004">
    <property type="protein sequence ID" value="EDP44260.1"/>
    <property type="molecule type" value="Genomic_DNA"/>
</dbReference>
<comment type="similarity">
    <text evidence="3">Belongs to the telombin family.</text>
</comment>
<evidence type="ECO:0000256" key="2">
    <source>
        <dbReference type="ARBA" id="ARBA00004574"/>
    </source>
</evidence>
<dbReference type="OrthoDB" id="2186770at2759"/>
<evidence type="ECO:0000256" key="5">
    <source>
        <dbReference type="ARBA" id="ARBA00022895"/>
    </source>
</evidence>
<feature type="compositionally biased region" description="Acidic residues" evidence="8">
    <location>
        <begin position="639"/>
        <end position="649"/>
    </location>
</feature>
<dbReference type="GO" id="GO:0000783">
    <property type="term" value="C:nuclear telomere cap complex"/>
    <property type="evidence" value="ECO:0007669"/>
    <property type="project" value="TreeGrafter"/>
</dbReference>
<dbReference type="GO" id="GO:0098505">
    <property type="term" value="F:G-rich strand telomeric DNA binding"/>
    <property type="evidence" value="ECO:0007669"/>
    <property type="project" value="TreeGrafter"/>
</dbReference>
<keyword evidence="6" id="KW-0238">DNA-binding</keyword>
<dbReference type="GO" id="GO:0016233">
    <property type="term" value="P:telomere capping"/>
    <property type="evidence" value="ECO:0007669"/>
    <property type="project" value="TreeGrafter"/>
</dbReference>
<protein>
    <recommendedName>
        <fullName evidence="9">Protection of telomeres protein 1 ssDNA-binding domain-containing protein</fullName>
    </recommendedName>
</protein>
<feature type="compositionally biased region" description="Low complexity" evidence="8">
    <location>
        <begin position="607"/>
        <end position="624"/>
    </location>
</feature>
<keyword evidence="11" id="KW-1185">Reference proteome</keyword>
<evidence type="ECO:0000256" key="4">
    <source>
        <dbReference type="ARBA" id="ARBA00022454"/>
    </source>
</evidence>
<evidence type="ECO:0000256" key="6">
    <source>
        <dbReference type="ARBA" id="ARBA00023125"/>
    </source>
</evidence>
<dbReference type="AlphaFoldDB" id="A8PYG4"/>
<evidence type="ECO:0000256" key="7">
    <source>
        <dbReference type="ARBA" id="ARBA00023242"/>
    </source>
</evidence>
<dbReference type="InterPro" id="IPR028389">
    <property type="entry name" value="POT1"/>
</dbReference>
<evidence type="ECO:0000259" key="9">
    <source>
        <dbReference type="Pfam" id="PF16686"/>
    </source>
</evidence>
<evidence type="ECO:0000313" key="10">
    <source>
        <dbReference type="EMBL" id="EDP44260.1"/>
    </source>
</evidence>